<evidence type="ECO:0000313" key="2">
    <source>
        <dbReference type="Proteomes" id="UP001597373"/>
    </source>
</evidence>
<proteinExistence type="predicted"/>
<evidence type="ECO:0000313" key="1">
    <source>
        <dbReference type="EMBL" id="MFD2260770.1"/>
    </source>
</evidence>
<reference evidence="2" key="1">
    <citation type="journal article" date="2019" name="Int. J. Syst. Evol. Microbiol.">
        <title>The Global Catalogue of Microorganisms (GCM) 10K type strain sequencing project: providing services to taxonomists for standard genome sequencing and annotation.</title>
        <authorList>
            <consortium name="The Broad Institute Genomics Platform"/>
            <consortium name="The Broad Institute Genome Sequencing Center for Infectious Disease"/>
            <person name="Wu L."/>
            <person name="Ma J."/>
        </authorList>
    </citation>
    <scope>NUCLEOTIDE SEQUENCE [LARGE SCALE GENOMIC DNA]</scope>
    <source>
        <strain evidence="2">KCTC 23707</strain>
    </source>
</reference>
<keyword evidence="2" id="KW-1185">Reference proteome</keyword>
<accession>A0ABW5DN91</accession>
<name>A0ABW5DN91_9HYPH</name>
<dbReference type="RefSeq" id="WP_345098048.1">
    <property type="nucleotide sequence ID" value="NZ_BAABGS010000012.1"/>
</dbReference>
<dbReference type="Proteomes" id="UP001597373">
    <property type="component" value="Unassembled WGS sequence"/>
</dbReference>
<comment type="caution">
    <text evidence="1">The sequence shown here is derived from an EMBL/GenBank/DDBJ whole genome shotgun (WGS) entry which is preliminary data.</text>
</comment>
<protein>
    <submittedName>
        <fullName evidence="1">Uncharacterized protein</fullName>
    </submittedName>
</protein>
<organism evidence="1 2">
    <name type="scientific">Chelativorans composti</name>
    <dbReference type="NCBI Taxonomy" id="768533"/>
    <lineage>
        <taxon>Bacteria</taxon>
        <taxon>Pseudomonadati</taxon>
        <taxon>Pseudomonadota</taxon>
        <taxon>Alphaproteobacteria</taxon>
        <taxon>Hyphomicrobiales</taxon>
        <taxon>Phyllobacteriaceae</taxon>
        <taxon>Chelativorans</taxon>
    </lineage>
</organism>
<gene>
    <name evidence="1" type="ORF">ACFSMZ_13510</name>
</gene>
<sequence length="207" mass="23256">MENYTPKHLKRWTRPECYIGASWPGYCSAGVGQHRDSDALARSNFSCMITALGGESETVKVVRESHWAVGWIEWIAIHEGDSKALAIADDIAAKLESYPVIDEDHWSELETEEADKFWKECFSPLIGPHGRVQLEQDLIATCSEYFGRMGKVFSYEELVHCTSIDIQMFVREIFYYGAIVVPELPSTDSELTTASSASMPIEIGIHS</sequence>
<dbReference type="EMBL" id="JBHUIR010000054">
    <property type="protein sequence ID" value="MFD2260770.1"/>
    <property type="molecule type" value="Genomic_DNA"/>
</dbReference>